<keyword evidence="3 6" id="KW-0479">Metal-binding</keyword>
<feature type="binding site" description="axial binding residue" evidence="6">
    <location>
        <position position="81"/>
    </location>
    <ligand>
        <name>heme</name>
        <dbReference type="ChEBI" id="CHEBI:30413"/>
    </ligand>
    <ligandPart>
        <name>Fe</name>
        <dbReference type="ChEBI" id="CHEBI:18248"/>
    </ligandPart>
</feature>
<dbReference type="InterPro" id="IPR017972">
    <property type="entry name" value="Cyt_P450_CS"/>
</dbReference>
<dbReference type="InterPro" id="IPR036396">
    <property type="entry name" value="Cyt_P450_sf"/>
</dbReference>
<gene>
    <name evidence="8" type="ORF">KP509_16G057600</name>
</gene>
<dbReference type="Pfam" id="PF00067">
    <property type="entry name" value="p450"/>
    <property type="match status" value="1"/>
</dbReference>
<dbReference type="GO" id="GO:0016705">
    <property type="term" value="F:oxidoreductase activity, acting on paired donors, with incorporation or reduction of molecular oxygen"/>
    <property type="evidence" value="ECO:0007669"/>
    <property type="project" value="InterPro"/>
</dbReference>
<keyword evidence="7" id="KW-0503">Monooxygenase</keyword>
<dbReference type="GO" id="GO:0004497">
    <property type="term" value="F:monooxygenase activity"/>
    <property type="evidence" value="ECO:0007669"/>
    <property type="project" value="UniProtKB-KW"/>
</dbReference>
<evidence type="ECO:0000256" key="2">
    <source>
        <dbReference type="ARBA" id="ARBA00022617"/>
    </source>
</evidence>
<comment type="similarity">
    <text evidence="1 7">Belongs to the cytochrome P450 family.</text>
</comment>
<keyword evidence="9" id="KW-1185">Reference proteome</keyword>
<proteinExistence type="inferred from homology"/>
<keyword evidence="5 6" id="KW-0408">Iron</keyword>
<dbReference type="OMA" id="HGTINWI"/>
<comment type="cofactor">
    <cofactor evidence="6">
        <name>heme</name>
        <dbReference type="ChEBI" id="CHEBI:30413"/>
    </cofactor>
</comment>
<dbReference type="PANTHER" id="PTHR47944">
    <property type="entry name" value="CYTOCHROME P450 98A9"/>
    <property type="match status" value="1"/>
</dbReference>
<dbReference type="PROSITE" id="PS00086">
    <property type="entry name" value="CYTOCHROME_P450"/>
    <property type="match status" value="1"/>
</dbReference>
<dbReference type="PRINTS" id="PR00463">
    <property type="entry name" value="EP450I"/>
</dbReference>
<organism evidence="8 9">
    <name type="scientific">Ceratopteris richardii</name>
    <name type="common">Triangle waterfern</name>
    <dbReference type="NCBI Taxonomy" id="49495"/>
    <lineage>
        <taxon>Eukaryota</taxon>
        <taxon>Viridiplantae</taxon>
        <taxon>Streptophyta</taxon>
        <taxon>Embryophyta</taxon>
        <taxon>Tracheophyta</taxon>
        <taxon>Polypodiopsida</taxon>
        <taxon>Polypodiidae</taxon>
        <taxon>Polypodiales</taxon>
        <taxon>Pteridineae</taxon>
        <taxon>Pteridaceae</taxon>
        <taxon>Parkerioideae</taxon>
        <taxon>Ceratopteris</taxon>
    </lineage>
</organism>
<keyword evidence="4 7" id="KW-0560">Oxidoreductase</keyword>
<dbReference type="Proteomes" id="UP000825935">
    <property type="component" value="Chromosome 16"/>
</dbReference>
<protein>
    <recommendedName>
        <fullName evidence="10">Cytochrome P450</fullName>
    </recommendedName>
</protein>
<dbReference type="SUPFAM" id="SSF48264">
    <property type="entry name" value="Cytochrome P450"/>
    <property type="match status" value="1"/>
</dbReference>
<evidence type="ECO:0000313" key="8">
    <source>
        <dbReference type="EMBL" id="KAH7388101.1"/>
    </source>
</evidence>
<dbReference type="InterPro" id="IPR002401">
    <property type="entry name" value="Cyt_P450_E_grp-I"/>
</dbReference>
<dbReference type="InterPro" id="IPR001128">
    <property type="entry name" value="Cyt_P450"/>
</dbReference>
<reference evidence="8" key="1">
    <citation type="submission" date="2021-08" db="EMBL/GenBank/DDBJ databases">
        <title>WGS assembly of Ceratopteris richardii.</title>
        <authorList>
            <person name="Marchant D.B."/>
            <person name="Chen G."/>
            <person name="Jenkins J."/>
            <person name="Shu S."/>
            <person name="Leebens-Mack J."/>
            <person name="Grimwood J."/>
            <person name="Schmutz J."/>
            <person name="Soltis P."/>
            <person name="Soltis D."/>
            <person name="Chen Z.-H."/>
        </authorList>
    </citation>
    <scope>NUCLEOTIDE SEQUENCE</scope>
    <source>
        <strain evidence="8">Whitten #5841</strain>
        <tissue evidence="8">Leaf</tissue>
    </source>
</reference>
<accession>A0A8T2SZ56</accession>
<evidence type="ECO:0000256" key="7">
    <source>
        <dbReference type="RuleBase" id="RU000461"/>
    </source>
</evidence>
<evidence type="ECO:0000256" key="3">
    <source>
        <dbReference type="ARBA" id="ARBA00022723"/>
    </source>
</evidence>
<comment type="caution">
    <text evidence="8">The sequence shown here is derived from an EMBL/GenBank/DDBJ whole genome shotgun (WGS) entry which is preliminary data.</text>
</comment>
<dbReference type="GO" id="GO:0044550">
    <property type="term" value="P:secondary metabolite biosynthetic process"/>
    <property type="evidence" value="ECO:0007669"/>
    <property type="project" value="UniProtKB-ARBA"/>
</dbReference>
<sequence length="143" mass="15920">MRLHPAAPLLLPHAATQQCQVNGYDIPSGTQVYVNAWAIGRDPNVWENPLKFYPERFLDSKADVRGHHFELLPFGSGRRACPGLALGINNVHLMLANLVHAFEWAMLTELDMKEKFGIVCALANPLVAKAELRLPRQVIEAEA</sequence>
<name>A0A8T2SZ56_CERRI</name>
<evidence type="ECO:0000256" key="6">
    <source>
        <dbReference type="PIRSR" id="PIRSR602401-1"/>
    </source>
</evidence>
<dbReference type="GO" id="GO:0020037">
    <property type="term" value="F:heme binding"/>
    <property type="evidence" value="ECO:0007669"/>
    <property type="project" value="InterPro"/>
</dbReference>
<evidence type="ECO:0000256" key="1">
    <source>
        <dbReference type="ARBA" id="ARBA00010617"/>
    </source>
</evidence>
<dbReference type="Gene3D" id="1.10.630.10">
    <property type="entry name" value="Cytochrome P450"/>
    <property type="match status" value="1"/>
</dbReference>
<keyword evidence="2 6" id="KW-0349">Heme</keyword>
<dbReference type="GO" id="GO:0005506">
    <property type="term" value="F:iron ion binding"/>
    <property type="evidence" value="ECO:0007669"/>
    <property type="project" value="InterPro"/>
</dbReference>
<evidence type="ECO:0000256" key="5">
    <source>
        <dbReference type="ARBA" id="ARBA00023004"/>
    </source>
</evidence>
<evidence type="ECO:0000256" key="4">
    <source>
        <dbReference type="ARBA" id="ARBA00023002"/>
    </source>
</evidence>
<evidence type="ECO:0000313" key="9">
    <source>
        <dbReference type="Proteomes" id="UP000825935"/>
    </source>
</evidence>
<evidence type="ECO:0008006" key="10">
    <source>
        <dbReference type="Google" id="ProtNLM"/>
    </source>
</evidence>
<dbReference type="OrthoDB" id="6764281at2759"/>
<dbReference type="PANTHER" id="PTHR47944:SF4">
    <property type="entry name" value="OS09G0441700 PROTEIN"/>
    <property type="match status" value="1"/>
</dbReference>
<dbReference type="AlphaFoldDB" id="A0A8T2SZ56"/>
<dbReference type="EMBL" id="CM035421">
    <property type="protein sequence ID" value="KAH7388101.1"/>
    <property type="molecule type" value="Genomic_DNA"/>
</dbReference>